<dbReference type="GeneID" id="24725176"/>
<protein>
    <submittedName>
        <fullName evidence="1">Uncharacterized protein</fullName>
    </submittedName>
</protein>
<dbReference type="KEGG" id="vg:24725176"/>
<reference evidence="1 2" key="1">
    <citation type="submission" date="2014-09" db="EMBL/GenBank/DDBJ databases">
        <title>Complete genome sequences of seven Vibrio cholerae phages isolated in China.</title>
        <authorList>
            <person name="Bhandare S.G."/>
            <person name="Warry A."/>
            <person name="Emes R.D."/>
            <person name="Su J."/>
            <person name="Barrow P.A."/>
            <person name="Atterbury R.J."/>
        </authorList>
    </citation>
    <scope>NUCLEOTIDE SEQUENCE [LARGE SCALE GENOMIC DNA]</scope>
</reference>
<evidence type="ECO:0000313" key="2">
    <source>
        <dbReference type="Proteomes" id="UP000030722"/>
    </source>
</evidence>
<dbReference type="RefSeq" id="YP_009152774.1">
    <property type="nucleotide sequence ID" value="NC_027393.1"/>
</dbReference>
<accession>A0A0A7HEI0</accession>
<dbReference type="EMBL" id="KM612264">
    <property type="protein sequence ID" value="AIZ01614.1"/>
    <property type="molecule type" value="Genomic_DNA"/>
</dbReference>
<organism evidence="1 2">
    <name type="scientific">Vibrio phage J2</name>
    <dbReference type="NCBI Taxonomy" id="1558467"/>
    <lineage>
        <taxon>Viruses</taxon>
        <taxon>Duplodnaviria</taxon>
        <taxon>Heunggongvirae</taxon>
        <taxon>Uroviricota</taxon>
        <taxon>Caudoviricetes</taxon>
        <taxon>Enhodamvirus</taxon>
        <taxon>Enhodamvirus VP2</taxon>
    </lineage>
</organism>
<dbReference type="Proteomes" id="UP000030722">
    <property type="component" value="Genome"/>
</dbReference>
<evidence type="ECO:0000313" key="1">
    <source>
        <dbReference type="EMBL" id="AIZ01614.1"/>
    </source>
</evidence>
<dbReference type="OrthoDB" id="11149at10239"/>
<sequence>MKDEHGMWKYLRPKLAPHGMFTRIETGGTASGVPDVDAFLEDYGPLKIELKICKDVNNGFTLRPAQHRFMQDRIKLGDRRLWILAAIDDRSISVQPRWLLIHGSSSRQLIEDKSVSNWMKHAWYDHHGFLDNESIERLISEMQVV</sequence>
<gene>
    <name evidence="1" type="ORF">J2_0023</name>
</gene>
<proteinExistence type="predicted"/>
<name>A0A0A7HEI0_9CAUD</name>